<proteinExistence type="predicted"/>
<name>A0A370HIX0_9NOCA</name>
<dbReference type="NCBIfam" id="TIGR03843">
    <property type="entry name" value="SCO1664 family protein"/>
    <property type="match status" value="1"/>
</dbReference>
<protein>
    <submittedName>
        <fullName evidence="1">Putative repeat protein (TIGR03843 family)</fullName>
    </submittedName>
</protein>
<evidence type="ECO:0000313" key="2">
    <source>
        <dbReference type="Proteomes" id="UP000255355"/>
    </source>
</evidence>
<dbReference type="OrthoDB" id="3423180at2"/>
<gene>
    <name evidence="1" type="ORF">DFR68_101252</name>
</gene>
<dbReference type="RefSeq" id="WP_068022968.1">
    <property type="nucleotide sequence ID" value="NZ_QQAZ01000001.1"/>
</dbReference>
<dbReference type="Proteomes" id="UP000255355">
    <property type="component" value="Unassembled WGS sequence"/>
</dbReference>
<dbReference type="STRING" id="1210089.GCA_001613165_04540"/>
<organism evidence="1 2">
    <name type="scientific">Nocardia mexicana</name>
    <dbReference type="NCBI Taxonomy" id="279262"/>
    <lineage>
        <taxon>Bacteria</taxon>
        <taxon>Bacillati</taxon>
        <taxon>Actinomycetota</taxon>
        <taxon>Actinomycetes</taxon>
        <taxon>Mycobacteriales</taxon>
        <taxon>Nocardiaceae</taxon>
        <taxon>Nocardia</taxon>
    </lineage>
</organism>
<sequence length="281" mass="30087">MSSPDGSGTDGFHGGELSVVGRISTASNVTLVCEIAADGSVRTDGSEAADASVRVVYKPVRGERPLWDFPDGTLAGREVASFRVSQALGWGVIPETILRDGPFGPGMVQRWVESVDHHTDRPDRLDLVDLVTVGEVPDGFREILRAVDGTGAEVSLVHADDPRLRRMAVLDVLLNNADRKGGHALEGRDGGVYGVDHGICLHAEPKLRTVLWGWAGEPVSEELLTDIGTFVKALPGDLGADLAEHLTDAEIEALSARARRLLDDPVMPLPDSSRPIPWPAF</sequence>
<dbReference type="EMBL" id="QQAZ01000001">
    <property type="protein sequence ID" value="RDI55419.1"/>
    <property type="molecule type" value="Genomic_DNA"/>
</dbReference>
<dbReference type="InterPro" id="IPR022292">
    <property type="entry name" value="CHP03843"/>
</dbReference>
<accession>A0A370HIX0</accession>
<reference evidence="1 2" key="1">
    <citation type="submission" date="2018-07" db="EMBL/GenBank/DDBJ databases">
        <title>Genomic Encyclopedia of Type Strains, Phase IV (KMG-IV): sequencing the most valuable type-strain genomes for metagenomic binning, comparative biology and taxonomic classification.</title>
        <authorList>
            <person name="Goeker M."/>
        </authorList>
    </citation>
    <scope>NUCLEOTIDE SEQUENCE [LARGE SCALE GENOMIC DNA]</scope>
    <source>
        <strain evidence="1 2">DSM 44952</strain>
    </source>
</reference>
<dbReference type="AlphaFoldDB" id="A0A370HIX0"/>
<evidence type="ECO:0000313" key="1">
    <source>
        <dbReference type="EMBL" id="RDI55419.1"/>
    </source>
</evidence>
<comment type="caution">
    <text evidence="1">The sequence shown here is derived from an EMBL/GenBank/DDBJ whole genome shotgun (WGS) entry which is preliminary data.</text>
</comment>
<keyword evidence="2" id="KW-1185">Reference proteome</keyword>